<keyword evidence="1" id="KW-0472">Membrane</keyword>
<gene>
    <name evidence="2" type="ORF">METZ01_LOCUS428322</name>
</gene>
<keyword evidence="1" id="KW-1133">Transmembrane helix</keyword>
<sequence length="156" mass="18081">MNWDALGAFGEIIGAFAVVISLAYLATQIKTQNREARVASVHDISEAFRLGITSFQDAQRADVYINALSNFDLLSDSERLQFISMVQGLLRVWEEAFFQFAEDRLDNRVWDPMVAQYSDWMSSSGFQRVWEIRKHTYNPDFRKFVDELTFGDYKLS</sequence>
<proteinExistence type="predicted"/>
<feature type="transmembrane region" description="Helical" evidence="1">
    <location>
        <begin position="6"/>
        <end position="27"/>
    </location>
</feature>
<protein>
    <recommendedName>
        <fullName evidence="3">DUF4760 domain-containing protein</fullName>
    </recommendedName>
</protein>
<dbReference type="AlphaFoldDB" id="A0A382XYY2"/>
<evidence type="ECO:0000313" key="2">
    <source>
        <dbReference type="EMBL" id="SVD75468.1"/>
    </source>
</evidence>
<accession>A0A382XYY2</accession>
<dbReference type="EMBL" id="UINC01171093">
    <property type="protein sequence ID" value="SVD75468.1"/>
    <property type="molecule type" value="Genomic_DNA"/>
</dbReference>
<organism evidence="2">
    <name type="scientific">marine metagenome</name>
    <dbReference type="NCBI Taxonomy" id="408172"/>
    <lineage>
        <taxon>unclassified sequences</taxon>
        <taxon>metagenomes</taxon>
        <taxon>ecological metagenomes</taxon>
    </lineage>
</organism>
<evidence type="ECO:0000256" key="1">
    <source>
        <dbReference type="SAM" id="Phobius"/>
    </source>
</evidence>
<keyword evidence="1" id="KW-0812">Transmembrane</keyword>
<reference evidence="2" key="1">
    <citation type="submission" date="2018-05" db="EMBL/GenBank/DDBJ databases">
        <authorList>
            <person name="Lanie J.A."/>
            <person name="Ng W.-L."/>
            <person name="Kazmierczak K.M."/>
            <person name="Andrzejewski T.M."/>
            <person name="Davidsen T.M."/>
            <person name="Wayne K.J."/>
            <person name="Tettelin H."/>
            <person name="Glass J.I."/>
            <person name="Rusch D."/>
            <person name="Podicherti R."/>
            <person name="Tsui H.-C.T."/>
            <person name="Winkler M.E."/>
        </authorList>
    </citation>
    <scope>NUCLEOTIDE SEQUENCE</scope>
</reference>
<name>A0A382XYY2_9ZZZZ</name>
<evidence type="ECO:0008006" key="3">
    <source>
        <dbReference type="Google" id="ProtNLM"/>
    </source>
</evidence>